<name>A0ABM0K9Q3_APLCA</name>
<feature type="region of interest" description="Disordered" evidence="1">
    <location>
        <begin position="43"/>
        <end position="65"/>
    </location>
</feature>
<dbReference type="InterPro" id="IPR011333">
    <property type="entry name" value="SKP1/BTB/POZ_sf"/>
</dbReference>
<dbReference type="Gene3D" id="3.30.710.10">
    <property type="entry name" value="Potassium Channel Kv1.1, Chain A"/>
    <property type="match status" value="1"/>
</dbReference>
<dbReference type="InterPro" id="IPR000210">
    <property type="entry name" value="BTB/POZ_dom"/>
</dbReference>
<organism evidence="3 4">
    <name type="scientific">Aplysia californica</name>
    <name type="common">California sea hare</name>
    <dbReference type="NCBI Taxonomy" id="6500"/>
    <lineage>
        <taxon>Eukaryota</taxon>
        <taxon>Metazoa</taxon>
        <taxon>Spiralia</taxon>
        <taxon>Lophotrochozoa</taxon>
        <taxon>Mollusca</taxon>
        <taxon>Gastropoda</taxon>
        <taxon>Heterobranchia</taxon>
        <taxon>Euthyneura</taxon>
        <taxon>Tectipleura</taxon>
        <taxon>Aplysiida</taxon>
        <taxon>Aplysioidea</taxon>
        <taxon>Aplysiidae</taxon>
        <taxon>Aplysia</taxon>
    </lineage>
</organism>
<protein>
    <submittedName>
        <fullName evidence="4">BTB/POZ domain-containing protein KCTD7</fullName>
    </submittedName>
</protein>
<feature type="domain" description="BTB" evidence="2">
    <location>
        <begin position="75"/>
        <end position="173"/>
    </location>
</feature>
<sequence length="297" mass="33539">MEEKEVNSDVESQGSDSVEEIITMRPIPTPRLVTLQHPIGGWSERSNEVDSGLPSSSRDREHTVHRQSSTSVFPAIIPLNVGGQLYMTRLSTLLKFSDSMLAAMFSGRHQIDKDKDGNFFLDSNGTVFAHILEYLRYGSIPPNDVAYLVFKDANYYGLFELVEKLQLKPEIASLAVKESQRAQFPNYAQVKEEVIKAAMARAAVARVGDVFIYAFRKEFKPRTPTFNPKHGCIVENAQVTVGPWEAAADEDTFIRCLENDLQEEGFTLRPHEGKKKCKYYFGQTCPKSIFKLTILFD</sequence>
<feature type="region of interest" description="Disordered" evidence="1">
    <location>
        <begin position="1"/>
        <end position="21"/>
    </location>
</feature>
<dbReference type="Proteomes" id="UP000694888">
    <property type="component" value="Unplaced"/>
</dbReference>
<dbReference type="Pfam" id="PF02214">
    <property type="entry name" value="BTB_2"/>
    <property type="match status" value="1"/>
</dbReference>
<dbReference type="SUPFAM" id="SSF54695">
    <property type="entry name" value="POZ domain"/>
    <property type="match status" value="1"/>
</dbReference>
<dbReference type="PANTHER" id="PTHR14499">
    <property type="entry name" value="POTASSIUM CHANNEL TETRAMERIZATION DOMAIN-CONTAINING"/>
    <property type="match status" value="1"/>
</dbReference>
<gene>
    <name evidence="4" type="primary">LOC101846549</name>
</gene>
<dbReference type="Pfam" id="PF25611">
    <property type="entry name" value="KCTD_C"/>
    <property type="match status" value="1"/>
</dbReference>
<dbReference type="GeneID" id="101846549"/>
<dbReference type="InterPro" id="IPR057890">
    <property type="entry name" value="KCTD7/14_C"/>
</dbReference>
<dbReference type="InterPro" id="IPR003131">
    <property type="entry name" value="T1-type_BTB"/>
</dbReference>
<evidence type="ECO:0000256" key="1">
    <source>
        <dbReference type="SAM" id="MobiDB-lite"/>
    </source>
</evidence>
<evidence type="ECO:0000313" key="4">
    <source>
        <dbReference type="RefSeq" id="XP_005112293.1"/>
    </source>
</evidence>
<accession>A0ABM0K9Q3</accession>
<dbReference type="PANTHER" id="PTHR14499:SF145">
    <property type="entry name" value="POTASSIUM CHANNEL REGULATORY PROTEIN-LIKE"/>
    <property type="match status" value="1"/>
</dbReference>
<dbReference type="RefSeq" id="XP_005112293.1">
    <property type="nucleotide sequence ID" value="XM_005112236.3"/>
</dbReference>
<dbReference type="SMART" id="SM00225">
    <property type="entry name" value="BTB"/>
    <property type="match status" value="1"/>
</dbReference>
<reference evidence="4" key="1">
    <citation type="submission" date="2025-08" db="UniProtKB">
        <authorList>
            <consortium name="RefSeq"/>
        </authorList>
    </citation>
    <scope>IDENTIFICATION</scope>
</reference>
<evidence type="ECO:0000259" key="2">
    <source>
        <dbReference type="SMART" id="SM00225"/>
    </source>
</evidence>
<keyword evidence="3" id="KW-1185">Reference proteome</keyword>
<evidence type="ECO:0000313" key="3">
    <source>
        <dbReference type="Proteomes" id="UP000694888"/>
    </source>
</evidence>
<proteinExistence type="predicted"/>